<sequence length="279" mass="31735">MTRGCKDLVNEFSYTLNHRRSTLHFKAPPATFTAHALQRLVEQQGSTKRISAPLDCSRSALFTKRQPLDSLKKKLRVAFGGSKRQGLNDWVIEELVNTAEAHKRGARVAPLIGFGYSRDRLGLMDDFIIITGLLAGHTDGWEWVNANPKQVETLIVSAFELLHSLHQQGVSHMDLWAANVMLPDKLSAPAQAIDLENCFCRPTDFLSETLGFQFGFFYFREIYRFITEARYDELVDAALADYPDIDRERFTPCYELSKHQHVGRKDRRTVFLTGQLKAG</sequence>
<dbReference type="AlphaFoldDB" id="A0A077F587"/>
<organism evidence="1 2">
    <name type="scientific">Pseudomonas alkylphenolica</name>
    <dbReference type="NCBI Taxonomy" id="237609"/>
    <lineage>
        <taxon>Bacteria</taxon>
        <taxon>Pseudomonadati</taxon>
        <taxon>Pseudomonadota</taxon>
        <taxon>Gammaproteobacteria</taxon>
        <taxon>Pseudomonadales</taxon>
        <taxon>Pseudomonadaceae</taxon>
        <taxon>Pseudomonas</taxon>
    </lineage>
</organism>
<dbReference type="RefSeq" id="WP_038608367.1">
    <property type="nucleotide sequence ID" value="NZ_CP009048.1"/>
</dbReference>
<evidence type="ECO:0000313" key="1">
    <source>
        <dbReference type="EMBL" id="AIL60633.1"/>
    </source>
</evidence>
<keyword evidence="1" id="KW-0418">Kinase</keyword>
<evidence type="ECO:0000313" key="2">
    <source>
        <dbReference type="Proteomes" id="UP000028931"/>
    </source>
</evidence>
<accession>A0A077F587</accession>
<dbReference type="InterPro" id="IPR011009">
    <property type="entry name" value="Kinase-like_dom_sf"/>
</dbReference>
<dbReference type="SUPFAM" id="SSF56112">
    <property type="entry name" value="Protein kinase-like (PK-like)"/>
    <property type="match status" value="1"/>
</dbReference>
<dbReference type="Proteomes" id="UP000028931">
    <property type="component" value="Chromosome"/>
</dbReference>
<dbReference type="GO" id="GO:0016301">
    <property type="term" value="F:kinase activity"/>
    <property type="evidence" value="ECO:0007669"/>
    <property type="project" value="UniProtKB-KW"/>
</dbReference>
<protein>
    <submittedName>
        <fullName evidence="1">Lipopolysaccharide kinase, (Kdo/WaaP) family</fullName>
    </submittedName>
</protein>
<gene>
    <name evidence="1" type="ORF">PSAKL28_14070</name>
</gene>
<dbReference type="HOGENOM" id="CLU_997020_0_0_6"/>
<name>A0A077F587_9PSED</name>
<reference evidence="1 2" key="1">
    <citation type="submission" date="2014-07" db="EMBL/GenBank/DDBJ databases">
        <authorList>
            <person name="Lee K."/>
            <person name="Lim J.Y."/>
            <person name="Hwang I."/>
        </authorList>
    </citation>
    <scope>NUCLEOTIDE SEQUENCE [LARGE SCALE GENOMIC DNA]</scope>
    <source>
        <strain evidence="1 2">KL28</strain>
    </source>
</reference>
<proteinExistence type="predicted"/>
<dbReference type="OrthoDB" id="6997192at2"/>
<dbReference type="KEGG" id="palk:PSAKL28_14070"/>
<keyword evidence="1" id="KW-0808">Transferase</keyword>
<dbReference type="EMBL" id="CP009048">
    <property type="protein sequence ID" value="AIL60633.1"/>
    <property type="molecule type" value="Genomic_DNA"/>
</dbReference>